<dbReference type="SUPFAM" id="SSF82185">
    <property type="entry name" value="Histone H3 K4-specific methyltransferase SET7/9 N-terminal domain"/>
    <property type="match status" value="1"/>
</dbReference>
<dbReference type="Proteomes" id="UP000199735">
    <property type="component" value="Unassembled WGS sequence"/>
</dbReference>
<reference evidence="1 2" key="1">
    <citation type="submission" date="2016-10" db="EMBL/GenBank/DDBJ databases">
        <authorList>
            <person name="Varghese N."/>
            <person name="Submissions S."/>
        </authorList>
    </citation>
    <scope>NUCLEOTIDE SEQUENCE [LARGE SCALE GENOMIC DNA]</scope>
    <source>
        <strain evidence="1 2">DSM 21619</strain>
    </source>
</reference>
<organism evidence="1 2">
    <name type="scientific">Terribacillus saccharophilus</name>
    <dbReference type="NCBI Taxonomy" id="361277"/>
    <lineage>
        <taxon>Bacteria</taxon>
        <taxon>Bacillati</taxon>
        <taxon>Bacillota</taxon>
        <taxon>Bacilli</taxon>
        <taxon>Bacillales</taxon>
        <taxon>Bacillaceae</taxon>
        <taxon>Terribacillus</taxon>
    </lineage>
</organism>
<protein>
    <submittedName>
        <fullName evidence="1">MORN repeat variant</fullName>
    </submittedName>
</protein>
<dbReference type="Pfam" id="PF07661">
    <property type="entry name" value="MORN_2"/>
    <property type="match status" value="3"/>
</dbReference>
<comment type="caution">
    <text evidence="1">The sequence shown here is derived from an EMBL/GenBank/DDBJ whole genome shotgun (WGS) entry which is preliminary data.</text>
</comment>
<name>A0AAX2EGR6_9BACI</name>
<proteinExistence type="predicted"/>
<evidence type="ECO:0000313" key="2">
    <source>
        <dbReference type="Proteomes" id="UP000199735"/>
    </source>
</evidence>
<sequence length="149" mass="17067">MKNIFEKEYVISKGTNFDEELWFSSYSDEVLDKPEEEGGKPFTGLVYELYNNGNLNYYANYVNGFIEGELIEFYKSGKLKAIKTLIHGQSNGQESRWHENGKKSFEGDYKLGIALHFTEWDEAGEIVKVKSSPSETEVKLINSLTKNSK</sequence>
<dbReference type="InterPro" id="IPR011652">
    <property type="entry name" value="MORN_2"/>
</dbReference>
<dbReference type="Gene3D" id="2.20.110.10">
    <property type="entry name" value="Histone H3 K4-specific methyltransferase SET7/9 N-terminal domain"/>
    <property type="match status" value="1"/>
</dbReference>
<dbReference type="RefSeq" id="WP_093880790.1">
    <property type="nucleotide sequence ID" value="NZ_FOCD01000002.1"/>
</dbReference>
<gene>
    <name evidence="1" type="ORF">SAMN04489762_2360</name>
</gene>
<accession>A0AAX2EGR6</accession>
<dbReference type="AlphaFoldDB" id="A0AAX2EGR6"/>
<evidence type="ECO:0000313" key="1">
    <source>
        <dbReference type="EMBL" id="SEN48397.1"/>
    </source>
</evidence>
<dbReference type="EMBL" id="FOCD01000002">
    <property type="protein sequence ID" value="SEN48397.1"/>
    <property type="molecule type" value="Genomic_DNA"/>
</dbReference>